<evidence type="ECO:0000313" key="2">
    <source>
        <dbReference type="EMBL" id="GAA0309558.1"/>
    </source>
</evidence>
<evidence type="ECO:0000313" key="3">
    <source>
        <dbReference type="Proteomes" id="UP001501867"/>
    </source>
</evidence>
<protein>
    <submittedName>
        <fullName evidence="2">Uncharacterized protein</fullName>
    </submittedName>
</protein>
<reference evidence="2 3" key="1">
    <citation type="journal article" date="2019" name="Int. J. Syst. Evol. Microbiol.">
        <title>The Global Catalogue of Microorganisms (GCM) 10K type strain sequencing project: providing services to taxonomists for standard genome sequencing and annotation.</title>
        <authorList>
            <consortium name="The Broad Institute Genomics Platform"/>
            <consortium name="The Broad Institute Genome Sequencing Center for Infectious Disease"/>
            <person name="Wu L."/>
            <person name="Ma J."/>
        </authorList>
    </citation>
    <scope>NUCLEOTIDE SEQUENCE [LARGE SCALE GENOMIC DNA]</scope>
    <source>
        <strain evidence="2 3">JCM 4505</strain>
    </source>
</reference>
<evidence type="ECO:0000256" key="1">
    <source>
        <dbReference type="SAM" id="MobiDB-lite"/>
    </source>
</evidence>
<gene>
    <name evidence="2" type="ORF">GCM10010302_55360</name>
</gene>
<dbReference type="Proteomes" id="UP001501867">
    <property type="component" value="Unassembled WGS sequence"/>
</dbReference>
<keyword evidence="3" id="KW-1185">Reference proteome</keyword>
<feature type="region of interest" description="Disordered" evidence="1">
    <location>
        <begin position="38"/>
        <end position="59"/>
    </location>
</feature>
<comment type="caution">
    <text evidence="2">The sequence shown here is derived from an EMBL/GenBank/DDBJ whole genome shotgun (WGS) entry which is preliminary data.</text>
</comment>
<organism evidence="2 3">
    <name type="scientific">Streptomyces polychromogenes</name>
    <dbReference type="NCBI Taxonomy" id="67342"/>
    <lineage>
        <taxon>Bacteria</taxon>
        <taxon>Bacillati</taxon>
        <taxon>Actinomycetota</taxon>
        <taxon>Actinomycetes</taxon>
        <taxon>Kitasatosporales</taxon>
        <taxon>Streptomycetaceae</taxon>
        <taxon>Streptomyces</taxon>
    </lineage>
</organism>
<accession>A0ABN0VL28</accession>
<name>A0ABN0VL28_9ACTN</name>
<proteinExistence type="predicted"/>
<sequence>MSQWSSAARTGASGFMDNSSLETVVRRTLWSPDGRLTAAAAARPPGQSHVRDEAYFSSW</sequence>
<dbReference type="EMBL" id="BAAABV010000023">
    <property type="protein sequence ID" value="GAA0309558.1"/>
    <property type="molecule type" value="Genomic_DNA"/>
</dbReference>
<feature type="compositionally biased region" description="Basic and acidic residues" evidence="1">
    <location>
        <begin position="49"/>
        <end position="59"/>
    </location>
</feature>